<feature type="compositionally biased region" description="Polar residues" evidence="1">
    <location>
        <begin position="1097"/>
        <end position="1109"/>
    </location>
</feature>
<feature type="compositionally biased region" description="Polar residues" evidence="1">
    <location>
        <begin position="496"/>
        <end position="505"/>
    </location>
</feature>
<feature type="region of interest" description="Disordered" evidence="1">
    <location>
        <begin position="1258"/>
        <end position="1287"/>
    </location>
</feature>
<sequence>MLLPSDVARLVLGYLQQERLLATCQAFILESSDLKEYAEHCTGEGFVPACLLSLFGKNLITILNEYIAMKSKEATNDVPAMMSSLWKKLDYTLSQIRSMQNSGGFSAHQRSRTRSAIADLKKQKCLQQSTSSGVGSSSLAHQPGQLNSSPMTATQVILKPIIAPSPSQPRSNSSFALQCQVQESHVNTGDCLSLVSSLQERKLHSSVLSPGKRKSDSQKKRNTASSGPPLSNCGLRDPPTVEPESSPMEEESEPLELIDGDLPQMIIENAREKILSNKCLQEKLAENINKFLGSDGSISQTTKQADSGPTIQESSIDELLGLQQGEIHMTEEAIQEILEQTESDPAFQGLFDIFDFGKIKGGRNTSHGIPTQSGGVENAILVDEANLEALESYIATKELGDNSQESLSYPGDNSKTTCVLKTGGSGNNVTLEEHLKLQTAVIGEFPEDSKVRSESDSVEMKTPDQGTADQRIRHKTTFESGQNQISGPQFGGHSVGSYNKQETTPQDCRTDEMLCQDVQDLPDLQYDLLRTQTSLSGRVVCCSLSNNILSEKTDAKLLSPLRSGHSEIPKESNVTNSSHSAESDKSLEGVEEQSVIFPESGQQNPNSPTLSHCQGQEQSESDSATALVNTSSPNTVALQLEVVDTSNNPHSNDQSLHSESCAKQQKQKSEDSTQVEFQEPSSSTKTDADSIFLTSDHERHIETSTESIPTTSSVCHSPAEPVGESSPENKVAGSVSSSNQGTGADPSSVVSLKIIISDDPFISSETELNNAVSSITEENLPTIILSSPAKTPANTTGQSKCITSEEVETTRDSPLVEQNLLVLRPQDSVVSTLNVQNEECAVISLAGASSVAKDGGFIQLMPATSTSFGNSNSVYIATCMTEPTALSTNVTPSNLVVLPGNSTSLASQVPAPQQLRTPPRTNNLFAVNPLMSPNFSQGSTIIIASPVQPVLQGMVGMIPVSIMGQTGNTFSDPSCQVLHMPVQTSLGSGGIPKLPLPPKSQRMPRNKSSAGKLVSNGSDSVNRTGSRIQRIGNLDKNSCEELKKKLEMATVDSTNSGSKQNENHRRVLCFDNTFTTPAENTQALQKERNETPLVPGSSPNSVLSSAKMQSTKKERERTLPRILCKPDLTCRTSAVKETQPERKTSGPGLASDVLRKQTANKENELERSVDKGAQNQEMVTLSNSQQNIGLRNENSTLAQELTKKQGFQSNANSKISGVLPAKDSKKDQTRSPSQVHSLTSPLTKQAVEMLHDIQRHSPATKLPESADLPVPRTPSGTGDRHSDDTFDMIRTPTCRRYSEDSTTPRIMVPPATPDLPACSPASETGSENSVSMAAHTLMILSRAAIARTSTTTPLKDNTQQFRSLRSAGKKRKQEDLIDCERNSRGACKKDLQNFTMPIKKKKVKQKKLPIAFPAGMDVDKFLLSLHYDE</sequence>
<dbReference type="RefSeq" id="XP_044297365.1">
    <property type="nucleotide sequence ID" value="XM_044441430.1"/>
</dbReference>
<name>A0A8D2J5I6_VARKO</name>
<dbReference type="Proteomes" id="UP000694545">
    <property type="component" value="Unplaced"/>
</dbReference>
<feature type="region of interest" description="Disordered" evidence="1">
    <location>
        <begin position="1086"/>
        <end position="1121"/>
    </location>
</feature>
<feature type="compositionally biased region" description="Polar residues" evidence="1">
    <location>
        <begin position="600"/>
        <end position="627"/>
    </location>
</feature>
<dbReference type="OMA" id="PMRSNFV"/>
<feature type="domain" description="Protein NPAT C-terminal" evidence="2">
    <location>
        <begin position="770"/>
        <end position="1429"/>
    </location>
</feature>
<accession>A0A8D2J5I6</accession>
<feature type="region of interest" description="Disordered" evidence="1">
    <location>
        <begin position="787"/>
        <end position="810"/>
    </location>
</feature>
<feature type="compositionally biased region" description="Polar residues" evidence="1">
    <location>
        <begin position="787"/>
        <end position="802"/>
    </location>
</feature>
<feature type="compositionally biased region" description="Polar residues" evidence="1">
    <location>
        <begin position="1230"/>
        <end position="1241"/>
    </location>
</feature>
<evidence type="ECO:0000313" key="3">
    <source>
        <dbReference type="Ensembl" id="ENSVKKP00000009800.1"/>
    </source>
</evidence>
<evidence type="ECO:0000256" key="1">
    <source>
        <dbReference type="SAM" id="MobiDB-lite"/>
    </source>
</evidence>
<feature type="region of interest" description="Disordered" evidence="1">
    <location>
        <begin position="986"/>
        <end position="1024"/>
    </location>
</feature>
<dbReference type="OrthoDB" id="6287635at2759"/>
<dbReference type="GeneID" id="123029001"/>
<dbReference type="Ensembl" id="ENSVKKT00000010046.1">
    <property type="protein sequence ID" value="ENSVKKP00000009800.1"/>
    <property type="gene ID" value="ENSVKKG00000006908.1"/>
</dbReference>
<evidence type="ECO:0000313" key="4">
    <source>
        <dbReference type="Proteomes" id="UP000694545"/>
    </source>
</evidence>
<feature type="region of interest" description="Disordered" evidence="1">
    <location>
        <begin position="448"/>
        <end position="505"/>
    </location>
</feature>
<feature type="region of interest" description="Disordered" evidence="1">
    <location>
        <begin position="1202"/>
        <end position="1241"/>
    </location>
</feature>
<keyword evidence="4" id="KW-1185">Reference proteome</keyword>
<reference evidence="3" key="2">
    <citation type="submission" date="2025-09" db="UniProtKB">
        <authorList>
            <consortium name="Ensembl"/>
        </authorList>
    </citation>
    <scope>IDENTIFICATION</scope>
</reference>
<evidence type="ECO:0000259" key="2">
    <source>
        <dbReference type="Pfam" id="PF15712"/>
    </source>
</evidence>
<feature type="compositionally biased region" description="Polar residues" evidence="1">
    <location>
        <begin position="478"/>
        <end position="487"/>
    </location>
</feature>
<protein>
    <submittedName>
        <fullName evidence="3">Nuclear protein, coactivator of histone transcription</fullName>
    </submittedName>
</protein>
<dbReference type="GO" id="GO:0003712">
    <property type="term" value="F:transcription coregulator activity"/>
    <property type="evidence" value="ECO:0007669"/>
    <property type="project" value="TreeGrafter"/>
</dbReference>
<dbReference type="InterPro" id="IPR006594">
    <property type="entry name" value="LisH"/>
</dbReference>
<feature type="compositionally biased region" description="Low complexity" evidence="1">
    <location>
        <begin position="704"/>
        <end position="713"/>
    </location>
</feature>
<feature type="compositionally biased region" description="Polar residues" evidence="1">
    <location>
        <begin position="1202"/>
        <end position="1215"/>
    </location>
</feature>
<feature type="compositionally biased region" description="Polar residues" evidence="1">
    <location>
        <begin position="672"/>
        <end position="685"/>
    </location>
</feature>
<proteinExistence type="predicted"/>
<feature type="compositionally biased region" description="Low complexity" evidence="1">
    <location>
        <begin position="129"/>
        <end position="138"/>
    </location>
</feature>
<feature type="region of interest" description="Disordered" evidence="1">
    <location>
        <begin position="560"/>
        <end position="627"/>
    </location>
</feature>
<dbReference type="PANTHER" id="PTHR15087:SF14">
    <property type="entry name" value="PROTEIN NPAT"/>
    <property type="match status" value="1"/>
</dbReference>
<dbReference type="InterPro" id="IPR031442">
    <property type="entry name" value="NPAT_C"/>
</dbReference>
<feature type="compositionally biased region" description="Polar residues" evidence="1">
    <location>
        <begin position="645"/>
        <end position="664"/>
    </location>
</feature>
<dbReference type="PANTHER" id="PTHR15087">
    <property type="entry name" value="PROTEIN NPAT"/>
    <property type="match status" value="1"/>
</dbReference>
<feature type="compositionally biased region" description="Basic and acidic residues" evidence="1">
    <location>
        <begin position="448"/>
        <end position="462"/>
    </location>
</feature>
<feature type="region of interest" description="Disordered" evidence="1">
    <location>
        <begin position="1133"/>
        <end position="1190"/>
    </location>
</feature>
<organism evidence="3 4">
    <name type="scientific">Varanus komodoensis</name>
    <name type="common">Komodo dragon</name>
    <dbReference type="NCBI Taxonomy" id="61221"/>
    <lineage>
        <taxon>Eukaryota</taxon>
        <taxon>Metazoa</taxon>
        <taxon>Chordata</taxon>
        <taxon>Craniata</taxon>
        <taxon>Vertebrata</taxon>
        <taxon>Euteleostomi</taxon>
        <taxon>Lepidosauria</taxon>
        <taxon>Squamata</taxon>
        <taxon>Bifurcata</taxon>
        <taxon>Unidentata</taxon>
        <taxon>Episquamata</taxon>
        <taxon>Toxicofera</taxon>
        <taxon>Anguimorpha</taxon>
        <taxon>Paleoanguimorpha</taxon>
        <taxon>Varanoidea</taxon>
        <taxon>Varanidae</taxon>
        <taxon>Varanus</taxon>
    </lineage>
</organism>
<reference evidence="3" key="1">
    <citation type="submission" date="2025-08" db="UniProtKB">
        <authorList>
            <consortium name="Ensembl"/>
        </authorList>
    </citation>
    <scope>IDENTIFICATION</scope>
</reference>
<feature type="compositionally biased region" description="Polar residues" evidence="1">
    <location>
        <begin position="1173"/>
        <end position="1190"/>
    </location>
</feature>
<dbReference type="KEGG" id="vko:123029001"/>
<gene>
    <name evidence="3" type="primary">LOC123029001</name>
</gene>
<dbReference type="GO" id="GO:0005634">
    <property type="term" value="C:nucleus"/>
    <property type="evidence" value="ECO:0007669"/>
    <property type="project" value="TreeGrafter"/>
</dbReference>
<feature type="compositionally biased region" description="Polar residues" evidence="1">
    <location>
        <begin position="1015"/>
        <end position="1024"/>
    </location>
</feature>
<dbReference type="Pfam" id="PF15712">
    <property type="entry name" value="NPAT_C"/>
    <property type="match status" value="1"/>
</dbReference>
<feature type="region of interest" description="Disordered" evidence="1">
    <location>
        <begin position="203"/>
        <end position="254"/>
    </location>
</feature>
<feature type="region of interest" description="Disordered" evidence="1">
    <location>
        <begin position="129"/>
        <end position="148"/>
    </location>
</feature>
<feature type="region of interest" description="Disordered" evidence="1">
    <location>
        <begin position="645"/>
        <end position="746"/>
    </location>
</feature>
<dbReference type="PROSITE" id="PS50896">
    <property type="entry name" value="LISH"/>
    <property type="match status" value="1"/>
</dbReference>
<feature type="compositionally biased region" description="Basic and acidic residues" evidence="1">
    <location>
        <begin position="1153"/>
        <end position="1170"/>
    </location>
</feature>
<dbReference type="InterPro" id="IPR052850">
    <property type="entry name" value="NPAT_LisH"/>
</dbReference>